<evidence type="ECO:0008006" key="4">
    <source>
        <dbReference type="Google" id="ProtNLM"/>
    </source>
</evidence>
<accession>A0A7H8R0K3</accession>
<dbReference type="EMBL" id="CP055900">
    <property type="protein sequence ID" value="QKX59265.1"/>
    <property type="molecule type" value="Genomic_DNA"/>
</dbReference>
<evidence type="ECO:0000313" key="3">
    <source>
        <dbReference type="Proteomes" id="UP000509510"/>
    </source>
</evidence>
<dbReference type="AlphaFoldDB" id="A0A7H8R0K3"/>
<feature type="compositionally biased region" description="Polar residues" evidence="1">
    <location>
        <begin position="1"/>
        <end position="18"/>
    </location>
</feature>
<name>A0A7H8R0K3_TALRU</name>
<dbReference type="SUPFAM" id="SSF50370">
    <property type="entry name" value="Ricin B-like lectins"/>
    <property type="match status" value="1"/>
</dbReference>
<gene>
    <name evidence="2" type="ORF">TRUGW13939_06397</name>
</gene>
<dbReference type="GeneID" id="55993892"/>
<dbReference type="Proteomes" id="UP000509510">
    <property type="component" value="Chromosome III"/>
</dbReference>
<dbReference type="RefSeq" id="XP_035345443.1">
    <property type="nucleotide sequence ID" value="XM_035489550.1"/>
</dbReference>
<dbReference type="PANTHER" id="PTHR39697:SF1">
    <property type="entry name" value="RICIN B LECTIN DOMAIN-CONTAINING PROTEIN"/>
    <property type="match status" value="1"/>
</dbReference>
<evidence type="ECO:0000313" key="2">
    <source>
        <dbReference type="EMBL" id="QKX59265.1"/>
    </source>
</evidence>
<protein>
    <recommendedName>
        <fullName evidence="4">Ricin B lectin domain-containing protein</fullName>
    </recommendedName>
</protein>
<organism evidence="2 3">
    <name type="scientific">Talaromyces rugulosus</name>
    <name type="common">Penicillium rugulosum</name>
    <dbReference type="NCBI Taxonomy" id="121627"/>
    <lineage>
        <taxon>Eukaryota</taxon>
        <taxon>Fungi</taxon>
        <taxon>Dikarya</taxon>
        <taxon>Ascomycota</taxon>
        <taxon>Pezizomycotina</taxon>
        <taxon>Eurotiomycetes</taxon>
        <taxon>Eurotiomycetidae</taxon>
        <taxon>Eurotiales</taxon>
        <taxon>Trichocomaceae</taxon>
        <taxon>Talaromyces</taxon>
        <taxon>Talaromyces sect. Islandici</taxon>
    </lineage>
</organism>
<dbReference type="PANTHER" id="PTHR39697">
    <property type="entry name" value="RICIN B LECTIN DOMAIN-CONTAINING PROTEIN-RELATED"/>
    <property type="match status" value="1"/>
</dbReference>
<dbReference type="Gene3D" id="2.80.10.50">
    <property type="match status" value="1"/>
</dbReference>
<feature type="region of interest" description="Disordered" evidence="1">
    <location>
        <begin position="1"/>
        <end position="44"/>
    </location>
</feature>
<dbReference type="OrthoDB" id="5289641at2759"/>
<proteinExistence type="predicted"/>
<feature type="compositionally biased region" description="Basic and acidic residues" evidence="1">
    <location>
        <begin position="20"/>
        <end position="30"/>
    </location>
</feature>
<sequence>MSSVTTDDGRNTPTSSTVFDDPRGLEDYERPGLTNLGEPPSEGRTYIIRDSEAGLVLAVEEGVLNLLSQYTEDDGRIHWRCIRHHDGWYGFRNMGSGTLIGHNRQGQFVAQATNHADWEQFRVEHDPDGGYTLLVKRTDWFRFWLEPMVIDSNGQLVLAGARERGTVWKFIRVDNPI</sequence>
<keyword evidence="3" id="KW-1185">Reference proteome</keyword>
<reference evidence="3" key="1">
    <citation type="submission" date="2020-06" db="EMBL/GenBank/DDBJ databases">
        <title>A chromosome-scale genome assembly of Talaromyces rugulosus W13939.</title>
        <authorList>
            <person name="Wang B."/>
            <person name="Guo L."/>
            <person name="Ye K."/>
            <person name="Wang L."/>
        </authorList>
    </citation>
    <scope>NUCLEOTIDE SEQUENCE [LARGE SCALE GENOMIC DNA]</scope>
    <source>
        <strain evidence="3">W13939</strain>
    </source>
</reference>
<dbReference type="KEGG" id="trg:TRUGW13939_06397"/>
<dbReference type="InterPro" id="IPR035992">
    <property type="entry name" value="Ricin_B-like_lectins"/>
</dbReference>
<evidence type="ECO:0000256" key="1">
    <source>
        <dbReference type="SAM" id="MobiDB-lite"/>
    </source>
</evidence>